<dbReference type="AlphaFoldDB" id="A0A6P4EVU7"/>
<sequence length="480" mass="52636">MRDLGTKMAELKFEAPLAKFEETDEWGGCDFISNQNALNDTLNLNLKDSPSTGGKPDSAKLRLLEDAVRDAHVSKNGGGGGGGGGGGTGGAGSISPNCNTLQGGGSVIDLGLSDVGLVPGEGAGSGLDGLEKRSLAAGDHVDNFTETFGGSLEDLVNTFDEKITKCFGNYEENVEELAPVQVRSQEEIMNECQMWWTITGNFGNILPIDWSKSYTRQMHMPTLNLGQSQSHTKQQQQARNQQQQLHHQSHQAYPQSNGSGSGLDAQTPGDEFNDLTSEDEAVANDLDMHALILNGLNGDLDDQPIKTVEEVIKEIDDIMDEAESPLDEPETCDSEVIEKAREVLGAPLYAEKLQYLTTTQLNELYMEMEVLIQELSETLINELALRDELEFEKELKNSFISLLLAVQNKRRQYHVEKKRGKFQGPEPKYLTTVIPYHLENGTPNNQSLQVLIKILKAINEDSPTVPALLTDYILKVLCPT</sequence>
<dbReference type="GeneID" id="108046880"/>
<dbReference type="RefSeq" id="XP_016982320.1">
    <property type="nucleotide sequence ID" value="XM_017126831.1"/>
</dbReference>
<keyword evidence="6" id="KW-1185">Reference proteome</keyword>
<reference evidence="6" key="1">
    <citation type="journal article" date="2021" name="Elife">
        <title>Highly contiguous assemblies of 101 drosophilid genomes.</title>
        <authorList>
            <person name="Kim B.Y."/>
            <person name="Wang J.R."/>
            <person name="Miller D.E."/>
            <person name="Barmina O."/>
            <person name="Delaney E."/>
            <person name="Thompson A."/>
            <person name="Comeault A.A."/>
            <person name="Peede D."/>
            <person name="D'Agostino E.R."/>
            <person name="Pelaez J."/>
            <person name="Aguilar J.M."/>
            <person name="Haji D."/>
            <person name="Matsunaga T."/>
            <person name="Armstrong E.E."/>
            <person name="Zych M."/>
            <person name="Ogawa Y."/>
            <person name="Stamenkovic-Radak M."/>
            <person name="Jelic M."/>
            <person name="Veselinovic M.S."/>
            <person name="Tanaskovic M."/>
            <person name="Eric P."/>
            <person name="Gao J.J."/>
            <person name="Katoh T.K."/>
            <person name="Toda M.J."/>
            <person name="Watabe H."/>
            <person name="Watada M."/>
            <person name="Davis J.S."/>
            <person name="Moyle L.C."/>
            <person name="Manoli G."/>
            <person name="Bertolini E."/>
            <person name="Kostal V."/>
            <person name="Hawley R.S."/>
            <person name="Takahashi A."/>
            <person name="Jones C.D."/>
            <person name="Price D.K."/>
            <person name="Whiteman N."/>
            <person name="Kopp A."/>
            <person name="Matute D.R."/>
            <person name="Petrov D.A."/>
        </authorList>
    </citation>
    <scope>NUCLEOTIDE SEQUENCE [LARGE SCALE GENOMIC DNA]</scope>
</reference>
<reference evidence="5" key="3">
    <citation type="submission" date="2025-05" db="UniProtKB">
        <authorList>
            <consortium name="EnsemblMetazoa"/>
        </authorList>
    </citation>
    <scope>IDENTIFICATION</scope>
</reference>
<dbReference type="OrthoDB" id="7959977at2759"/>
<dbReference type="EnsemblMetazoa" id="XM_017126831.2">
    <property type="protein sequence ID" value="XP_016982320.1"/>
    <property type="gene ID" value="LOC108046880"/>
</dbReference>
<feature type="region of interest" description="Disordered" evidence="4">
    <location>
        <begin position="226"/>
        <end position="274"/>
    </location>
</feature>
<gene>
    <name evidence="7" type="primary">LOC108046880</name>
    <name evidence="5" type="synonym">108046880</name>
</gene>
<organism evidence="7">
    <name type="scientific">Drosophila rhopaloa</name>
    <name type="common">Fruit fly</name>
    <dbReference type="NCBI Taxonomy" id="1041015"/>
    <lineage>
        <taxon>Eukaryota</taxon>
        <taxon>Metazoa</taxon>
        <taxon>Ecdysozoa</taxon>
        <taxon>Arthropoda</taxon>
        <taxon>Hexapoda</taxon>
        <taxon>Insecta</taxon>
        <taxon>Pterygota</taxon>
        <taxon>Neoptera</taxon>
        <taxon>Endopterygota</taxon>
        <taxon>Diptera</taxon>
        <taxon>Brachycera</taxon>
        <taxon>Muscomorpha</taxon>
        <taxon>Ephydroidea</taxon>
        <taxon>Drosophilidae</taxon>
        <taxon>Drosophila</taxon>
        <taxon>Sophophora</taxon>
    </lineage>
</organism>
<evidence type="ECO:0000256" key="1">
    <source>
        <dbReference type="ARBA" id="ARBA00006788"/>
    </source>
</evidence>
<dbReference type="GO" id="GO:0030424">
    <property type="term" value="C:axon"/>
    <property type="evidence" value="ECO:0007669"/>
    <property type="project" value="TreeGrafter"/>
</dbReference>
<reference evidence="7" key="2">
    <citation type="submission" date="2025-04" db="UniProtKB">
        <authorList>
            <consortium name="RefSeq"/>
        </authorList>
    </citation>
    <scope>IDENTIFICATION</scope>
</reference>
<evidence type="ECO:0000313" key="7">
    <source>
        <dbReference type="RefSeq" id="XP_016982320.1"/>
    </source>
</evidence>
<dbReference type="Proteomes" id="UP001652680">
    <property type="component" value="Unassembled WGS sequence"/>
</dbReference>
<name>A0A6P4EVU7_DRORH</name>
<dbReference type="GO" id="GO:0005737">
    <property type="term" value="C:cytoplasm"/>
    <property type="evidence" value="ECO:0007669"/>
    <property type="project" value="TreeGrafter"/>
</dbReference>
<dbReference type="Pfam" id="PF07763">
    <property type="entry name" value="FEZ"/>
    <property type="match status" value="1"/>
</dbReference>
<keyword evidence="3" id="KW-0175">Coiled coil</keyword>
<evidence type="ECO:0000256" key="4">
    <source>
        <dbReference type="SAM" id="MobiDB-lite"/>
    </source>
</evidence>
<evidence type="ECO:0000256" key="2">
    <source>
        <dbReference type="ARBA" id="ARBA00022553"/>
    </source>
</evidence>
<feature type="compositionally biased region" description="Low complexity" evidence="4">
    <location>
        <begin position="227"/>
        <end position="246"/>
    </location>
</feature>
<evidence type="ECO:0000313" key="6">
    <source>
        <dbReference type="Proteomes" id="UP001652680"/>
    </source>
</evidence>
<dbReference type="PANTHER" id="PTHR12394:SF12">
    <property type="entry name" value="LD08195P"/>
    <property type="match status" value="1"/>
</dbReference>
<evidence type="ECO:0000313" key="5">
    <source>
        <dbReference type="EnsemblMetazoa" id="XP_016982320.1"/>
    </source>
</evidence>
<keyword evidence="2" id="KW-0597">Phosphoprotein</keyword>
<dbReference type="InterPro" id="IPR011680">
    <property type="entry name" value="FEZ"/>
</dbReference>
<accession>A0A6P4EVU7</accession>
<dbReference type="PANTHER" id="PTHR12394">
    <property type="entry name" value="ZYGIN"/>
    <property type="match status" value="1"/>
</dbReference>
<comment type="similarity">
    <text evidence="1">Belongs to the zygin family.</text>
</comment>
<proteinExistence type="inferred from homology"/>
<protein>
    <submittedName>
        <fullName evidence="7">Fasciculation and elongation protein zeta-2</fullName>
    </submittedName>
</protein>
<dbReference type="CTD" id="31179"/>
<evidence type="ECO:0000256" key="3">
    <source>
        <dbReference type="ARBA" id="ARBA00023054"/>
    </source>
</evidence>